<comment type="caution">
    <text evidence="2">The sequence shown here is derived from an EMBL/GenBank/DDBJ whole genome shotgun (WGS) entry which is preliminary data.</text>
</comment>
<evidence type="ECO:0000313" key="3">
    <source>
        <dbReference type="Proteomes" id="UP000009131"/>
    </source>
</evidence>
<reference evidence="2 3" key="2">
    <citation type="journal article" date="2012" name="Open Biol.">
        <title>Characteristics of nucleosomes and linker DNA regions on the genome of the basidiomycete Mixia osmundae revealed by mono- and dinucleosome mapping.</title>
        <authorList>
            <person name="Nishida H."/>
            <person name="Kondo S."/>
            <person name="Matsumoto T."/>
            <person name="Suzuki Y."/>
            <person name="Yoshikawa H."/>
            <person name="Taylor T.D."/>
            <person name="Sugiyama J."/>
        </authorList>
    </citation>
    <scope>NUCLEOTIDE SEQUENCE [LARGE SCALE GENOMIC DNA]</scope>
    <source>
        <strain evidence="3">CBS 9802 / IAM 14324 / JCM 22182 / KY 12970</strain>
    </source>
</reference>
<dbReference type="RefSeq" id="XP_014569440.1">
    <property type="nucleotide sequence ID" value="XM_014713954.1"/>
</dbReference>
<reference evidence="2 3" key="1">
    <citation type="journal article" date="2011" name="J. Gen. Appl. Microbiol.">
        <title>Draft genome sequencing of the enigmatic basidiomycete Mixia osmundae.</title>
        <authorList>
            <person name="Nishida H."/>
            <person name="Nagatsuka Y."/>
            <person name="Sugiyama J."/>
        </authorList>
    </citation>
    <scope>NUCLEOTIDE SEQUENCE [LARGE SCALE GENOMIC DNA]</scope>
    <source>
        <strain evidence="3">CBS 9802 / IAM 14324 / JCM 22182 / KY 12970</strain>
    </source>
</reference>
<sequence>MIIKHTAGRISARTQKTHRVLSRVGCVLLFNTEGGENLARRSVLVRKNGYAKNVEAVRRTEIKIGTTRQPAREAYPLKMYALRRSIARPATLRVAHFSSTPLARESVIDKAKAAADKVNKSVGQAAAAGLDKVSGESNAEGAKANAKSAGSTISDAASDVTSQAKAEAKKVGADAQKMKEDAQRKMS</sequence>
<dbReference type="HOGENOM" id="CLU_1448027_0_0_1"/>
<accession>G7E594</accession>
<gene>
    <name evidence="2" type="primary">Mo04684</name>
    <name evidence="2" type="ORF">E5Q_04684</name>
</gene>
<proteinExistence type="predicted"/>
<name>G7E594_MIXOS</name>
<organism evidence="2 3">
    <name type="scientific">Mixia osmundae (strain CBS 9802 / IAM 14324 / JCM 22182 / KY 12970)</name>
    <dbReference type="NCBI Taxonomy" id="764103"/>
    <lineage>
        <taxon>Eukaryota</taxon>
        <taxon>Fungi</taxon>
        <taxon>Dikarya</taxon>
        <taxon>Basidiomycota</taxon>
        <taxon>Pucciniomycotina</taxon>
        <taxon>Mixiomycetes</taxon>
        <taxon>Mixiales</taxon>
        <taxon>Mixiaceae</taxon>
        <taxon>Mixia</taxon>
    </lineage>
</organism>
<feature type="region of interest" description="Disordered" evidence="1">
    <location>
        <begin position="130"/>
        <end position="187"/>
    </location>
</feature>
<keyword evidence="3" id="KW-1185">Reference proteome</keyword>
<feature type="compositionally biased region" description="Polar residues" evidence="1">
    <location>
        <begin position="148"/>
        <end position="164"/>
    </location>
</feature>
<evidence type="ECO:0000313" key="2">
    <source>
        <dbReference type="EMBL" id="GAA98004.1"/>
    </source>
</evidence>
<evidence type="ECO:0000256" key="1">
    <source>
        <dbReference type="SAM" id="MobiDB-lite"/>
    </source>
</evidence>
<dbReference type="EMBL" id="BABT02000150">
    <property type="protein sequence ID" value="GAA98004.1"/>
    <property type="molecule type" value="Genomic_DNA"/>
</dbReference>
<feature type="compositionally biased region" description="Basic and acidic residues" evidence="1">
    <location>
        <begin position="166"/>
        <end position="187"/>
    </location>
</feature>
<dbReference type="InParanoid" id="G7E594"/>
<protein>
    <submittedName>
        <fullName evidence="2">Uncharacterized protein</fullName>
    </submittedName>
</protein>
<dbReference type="Proteomes" id="UP000009131">
    <property type="component" value="Unassembled WGS sequence"/>
</dbReference>
<dbReference type="AlphaFoldDB" id="G7E594"/>